<dbReference type="EMBL" id="JAACJM010000011">
    <property type="protein sequence ID" value="KAF5370301.1"/>
    <property type="molecule type" value="Genomic_DNA"/>
</dbReference>
<comment type="caution">
    <text evidence="2">The sequence shown here is derived from an EMBL/GenBank/DDBJ whole genome shotgun (WGS) entry which is preliminary data.</text>
</comment>
<evidence type="ECO:0000313" key="2">
    <source>
        <dbReference type="EMBL" id="KAF5370301.1"/>
    </source>
</evidence>
<keyword evidence="3" id="KW-1185">Reference proteome</keyword>
<feature type="compositionally biased region" description="Low complexity" evidence="1">
    <location>
        <begin position="50"/>
        <end position="61"/>
    </location>
</feature>
<dbReference type="AlphaFoldDB" id="A0A8H5GSN0"/>
<sequence length="192" mass="21402">MSFAIKRSHSYEARSPPKKAKSNCEPLKESRLTNLQSIDHDKATLDHIVPSSATPSPLSSSAEKKGKNVMGEQEDAVLADQDPDVTLLDLETKSADTMDMDPKDSLDSDLFDLRYKPATCLTRLEQLEQRIREFQKLLNDLIQNGAETRIKLSNALSEREAALKERDLALVRVAFLKSQLNAVHALSAIDKN</sequence>
<feature type="region of interest" description="Disordered" evidence="1">
    <location>
        <begin position="1"/>
        <end position="70"/>
    </location>
</feature>
<dbReference type="Proteomes" id="UP000559256">
    <property type="component" value="Unassembled WGS sequence"/>
</dbReference>
<proteinExistence type="predicted"/>
<organism evidence="2 3">
    <name type="scientific">Tetrapyrgos nigripes</name>
    <dbReference type="NCBI Taxonomy" id="182062"/>
    <lineage>
        <taxon>Eukaryota</taxon>
        <taxon>Fungi</taxon>
        <taxon>Dikarya</taxon>
        <taxon>Basidiomycota</taxon>
        <taxon>Agaricomycotina</taxon>
        <taxon>Agaricomycetes</taxon>
        <taxon>Agaricomycetidae</taxon>
        <taxon>Agaricales</taxon>
        <taxon>Marasmiineae</taxon>
        <taxon>Marasmiaceae</taxon>
        <taxon>Tetrapyrgos</taxon>
    </lineage>
</organism>
<accession>A0A8H5GSN0</accession>
<evidence type="ECO:0000313" key="3">
    <source>
        <dbReference type="Proteomes" id="UP000559256"/>
    </source>
</evidence>
<gene>
    <name evidence="2" type="ORF">D9758_006953</name>
</gene>
<reference evidence="2 3" key="1">
    <citation type="journal article" date="2020" name="ISME J.">
        <title>Uncovering the hidden diversity of litter-decomposition mechanisms in mushroom-forming fungi.</title>
        <authorList>
            <person name="Floudas D."/>
            <person name="Bentzer J."/>
            <person name="Ahren D."/>
            <person name="Johansson T."/>
            <person name="Persson P."/>
            <person name="Tunlid A."/>
        </authorList>
    </citation>
    <scope>NUCLEOTIDE SEQUENCE [LARGE SCALE GENOMIC DNA]</scope>
    <source>
        <strain evidence="2 3">CBS 291.85</strain>
    </source>
</reference>
<evidence type="ECO:0000256" key="1">
    <source>
        <dbReference type="SAM" id="MobiDB-lite"/>
    </source>
</evidence>
<protein>
    <submittedName>
        <fullName evidence="2">Uncharacterized protein</fullName>
    </submittedName>
</protein>
<name>A0A8H5GSN0_9AGAR</name>